<comment type="caution">
    <text evidence="2">The sequence shown here is derived from an EMBL/GenBank/DDBJ whole genome shotgun (WGS) entry which is preliminary data.</text>
</comment>
<feature type="compositionally biased region" description="Basic and acidic residues" evidence="1">
    <location>
        <begin position="1"/>
        <end position="17"/>
    </location>
</feature>
<accession>A0A8H6MJG7</accession>
<keyword evidence="3" id="KW-1185">Reference proteome</keyword>
<feature type="region of interest" description="Disordered" evidence="1">
    <location>
        <begin position="1"/>
        <end position="45"/>
    </location>
</feature>
<proteinExistence type="predicted"/>
<dbReference type="Proteomes" id="UP000652219">
    <property type="component" value="Unassembled WGS sequence"/>
</dbReference>
<evidence type="ECO:0000313" key="3">
    <source>
        <dbReference type="Proteomes" id="UP000652219"/>
    </source>
</evidence>
<evidence type="ECO:0000313" key="2">
    <source>
        <dbReference type="EMBL" id="KAF6791679.1"/>
    </source>
</evidence>
<dbReference type="AlphaFoldDB" id="A0A8H6MJG7"/>
<reference evidence="2 3" key="1">
    <citation type="journal article" date="2020" name="Phytopathology">
        <title>Genome Sequence Resources of Colletotrichum truncatum, C. plurivorum, C. musicola, and C. sojae: Four Species Pathogenic to Soybean (Glycine max).</title>
        <authorList>
            <person name="Rogerio F."/>
            <person name="Boufleur T.R."/>
            <person name="Ciampi-Guillardi M."/>
            <person name="Sukno S.A."/>
            <person name="Thon M.R."/>
            <person name="Massola Junior N.S."/>
            <person name="Baroncelli R."/>
        </authorList>
    </citation>
    <scope>NUCLEOTIDE SEQUENCE [LARGE SCALE GENOMIC DNA]</scope>
    <source>
        <strain evidence="2 3">LFN0009</strain>
    </source>
</reference>
<dbReference type="EMBL" id="WIGN01000473">
    <property type="protein sequence ID" value="KAF6791679.1"/>
    <property type="molecule type" value="Genomic_DNA"/>
</dbReference>
<evidence type="ECO:0000256" key="1">
    <source>
        <dbReference type="SAM" id="MobiDB-lite"/>
    </source>
</evidence>
<gene>
    <name evidence="2" type="ORF">CSOJ01_14319</name>
</gene>
<feature type="compositionally biased region" description="Basic and acidic residues" evidence="1">
    <location>
        <begin position="27"/>
        <end position="36"/>
    </location>
</feature>
<name>A0A8H6MJG7_9PEZI</name>
<organism evidence="2 3">
    <name type="scientific">Colletotrichum sojae</name>
    <dbReference type="NCBI Taxonomy" id="2175907"/>
    <lineage>
        <taxon>Eukaryota</taxon>
        <taxon>Fungi</taxon>
        <taxon>Dikarya</taxon>
        <taxon>Ascomycota</taxon>
        <taxon>Pezizomycotina</taxon>
        <taxon>Sordariomycetes</taxon>
        <taxon>Hypocreomycetidae</taxon>
        <taxon>Glomerellales</taxon>
        <taxon>Glomerellaceae</taxon>
        <taxon>Colletotrichum</taxon>
        <taxon>Colletotrichum orchidearum species complex</taxon>
    </lineage>
</organism>
<sequence>MATAKHNAEPRNVRTEDPTMQFPAPVPHREREDSNKKQRLRKNRLEKLRRRKRSIVQRLDGFYGDFHAEFDVAIHMIMRCSGKYLVYDTSADDARWRSAEYLLQGTSCAASNYVGSRQRADRPQFINVRRYHDCGSPERWGRPRLQHMGERENGETTFGWLLRRFSLEAIAGRLQVAHVRLMFGSGSAQATQIGSGSAQVPLRHCSGPVSHPIPLPLNYSAAPVPYYNDAVATYQSAMRSRSSGGHVFVSVLAVHFRNTSGNCDDVKLNAFAVMMHERSPQ</sequence>
<protein>
    <submittedName>
        <fullName evidence="2">Uncharacterized protein</fullName>
    </submittedName>
</protein>